<dbReference type="GO" id="GO:0005886">
    <property type="term" value="C:plasma membrane"/>
    <property type="evidence" value="ECO:0007669"/>
    <property type="project" value="TreeGrafter"/>
</dbReference>
<evidence type="ECO:0000256" key="3">
    <source>
        <dbReference type="ARBA" id="ARBA00022553"/>
    </source>
</evidence>
<evidence type="ECO:0000256" key="9">
    <source>
        <dbReference type="ARBA" id="ARBA00080374"/>
    </source>
</evidence>
<evidence type="ECO:0000256" key="11">
    <source>
        <dbReference type="PROSITE-ProRule" id="PRU00781"/>
    </source>
</evidence>
<dbReference type="CDD" id="cd17303">
    <property type="entry name" value="PIPKc_PIP5K_yeast_like"/>
    <property type="match status" value="1"/>
</dbReference>
<dbReference type="InterPro" id="IPR027483">
    <property type="entry name" value="PInositol-4-P-4/5-kinase_C_sf"/>
</dbReference>
<evidence type="ECO:0000256" key="7">
    <source>
        <dbReference type="ARBA" id="ARBA00022840"/>
    </source>
</evidence>
<dbReference type="FunFam" id="3.30.800.10:FF:000009">
    <property type="entry name" value="Phosphatidylinositol 4-phosphate 5-kinase its3"/>
    <property type="match status" value="1"/>
</dbReference>
<dbReference type="InterPro" id="IPR027484">
    <property type="entry name" value="PInositol-4-P-5-kinase_N"/>
</dbReference>
<evidence type="ECO:0000256" key="12">
    <source>
        <dbReference type="SAM" id="MobiDB-lite"/>
    </source>
</evidence>
<dbReference type="Proteomes" id="UP000193498">
    <property type="component" value="Unassembled WGS sequence"/>
</dbReference>
<dbReference type="InterPro" id="IPR023610">
    <property type="entry name" value="PInositol-4/5-P-5/4-kinase"/>
</dbReference>
<dbReference type="SMART" id="SM00330">
    <property type="entry name" value="PIPKc"/>
    <property type="match status" value="1"/>
</dbReference>
<dbReference type="PROSITE" id="PS51455">
    <property type="entry name" value="PIPK"/>
    <property type="match status" value="1"/>
</dbReference>
<keyword evidence="6 11" id="KW-0418">Kinase</keyword>
<dbReference type="Gene3D" id="3.30.800.10">
    <property type="entry name" value="Phosphatidylinositol Phosphate Kinase II Beta"/>
    <property type="match status" value="1"/>
</dbReference>
<proteinExistence type="predicted"/>
<keyword evidence="4 11" id="KW-0808">Transferase</keyword>
<keyword evidence="3" id="KW-0597">Phosphoprotein</keyword>
<evidence type="ECO:0000256" key="6">
    <source>
        <dbReference type="ARBA" id="ARBA00022777"/>
    </source>
</evidence>
<dbReference type="FunCoup" id="A0A1Y1XAU8">
    <property type="interactions" value="628"/>
</dbReference>
<evidence type="ECO:0000256" key="4">
    <source>
        <dbReference type="ARBA" id="ARBA00022679"/>
    </source>
</evidence>
<dbReference type="Pfam" id="PF01504">
    <property type="entry name" value="PIP5K"/>
    <property type="match status" value="1"/>
</dbReference>
<dbReference type="GO" id="GO:0005524">
    <property type="term" value="F:ATP binding"/>
    <property type="evidence" value="ECO:0007669"/>
    <property type="project" value="UniProtKB-UniRule"/>
</dbReference>
<dbReference type="Gene3D" id="3.30.810.10">
    <property type="entry name" value="2-Layer Sandwich"/>
    <property type="match status" value="1"/>
</dbReference>
<evidence type="ECO:0000313" key="14">
    <source>
        <dbReference type="EMBL" id="ORX82901.1"/>
    </source>
</evidence>
<dbReference type="EMBL" id="MCFE01000656">
    <property type="protein sequence ID" value="ORX82901.1"/>
    <property type="molecule type" value="Genomic_DNA"/>
</dbReference>
<feature type="domain" description="PIPK" evidence="13">
    <location>
        <begin position="57"/>
        <end position="456"/>
    </location>
</feature>
<evidence type="ECO:0000256" key="2">
    <source>
        <dbReference type="ARBA" id="ARBA00012172"/>
    </source>
</evidence>
<comment type="catalytic activity">
    <reaction evidence="1">
        <text>a 1,2-diacyl-sn-glycero-3-phospho-(1D-myo-inositol 4-phosphate) + ATP = a 1,2-diacyl-sn-glycero-3-phospho-(1D-myo-inositol-4,5-bisphosphate) + ADP + H(+)</text>
        <dbReference type="Rhea" id="RHEA:14425"/>
        <dbReference type="ChEBI" id="CHEBI:15378"/>
        <dbReference type="ChEBI" id="CHEBI:30616"/>
        <dbReference type="ChEBI" id="CHEBI:58178"/>
        <dbReference type="ChEBI" id="CHEBI:58456"/>
        <dbReference type="ChEBI" id="CHEBI:456216"/>
        <dbReference type="EC" id="2.7.1.68"/>
    </reaction>
</comment>
<dbReference type="InParanoid" id="A0A1Y1XAU8"/>
<dbReference type="STRING" id="1314790.A0A1Y1XAU8"/>
<evidence type="ECO:0000313" key="15">
    <source>
        <dbReference type="Proteomes" id="UP000193498"/>
    </source>
</evidence>
<dbReference type="PANTHER" id="PTHR23086">
    <property type="entry name" value="PHOSPHATIDYLINOSITOL-4-PHOSPHATE 5-KINASE"/>
    <property type="match status" value="1"/>
</dbReference>
<feature type="region of interest" description="Disordered" evidence="12">
    <location>
        <begin position="1"/>
        <end position="20"/>
    </location>
</feature>
<dbReference type="AlphaFoldDB" id="A0A1Y1XAU8"/>
<evidence type="ECO:0000256" key="10">
    <source>
        <dbReference type="ARBA" id="ARBA00082306"/>
    </source>
</evidence>
<dbReference type="GO" id="GO:0046854">
    <property type="term" value="P:phosphatidylinositol phosphate biosynthetic process"/>
    <property type="evidence" value="ECO:0007669"/>
    <property type="project" value="UniProtKB-ARBA"/>
</dbReference>
<sequence>MPPLPKINTNHSDILSDIPSPKEHISKRISRRLSIRRTLRRKNTDDDDYVAIGTRVDKNHKNYVLMYNMLTGIRVAVSRYTAKVWHELTPEDFSAAHKLAFDVVGNEMTPSSQYDFKFKDYAPWVFRHLRTLFGVDSAEYLISLTSKYIVSELGSPGKSGSFFYYSRDYRFIIKTIHHAEHKFLRKILPQYYQHVKDNPNTLLCRFYGLHRVKLPRSRKIHFIVMANNLPPNKDIHETYDLKGSSIGRELSEDALAKNPHGVMKDINWEKRGRKLELGPNRRQLFVDQMIKDVELLKRLNIMDYSLLVGLHDRMRGNRDNIRDNTLSVFKPNTVRLEKQPTNKRKTDQAAVVRKMIVEADPVALGPSSSELPENSFEDRRNCIFYQNDGGFVGQDEESNLTNTIFYVGIIDILTPYNLVKRIEHYWKALSYDGREISAIKASKYAERFLKFMIGAIKHNEDIHIPPELFSSREKKEQ</sequence>
<dbReference type="OrthoDB" id="20783at2759"/>
<dbReference type="SUPFAM" id="SSF56104">
    <property type="entry name" value="SAICAR synthase-like"/>
    <property type="match status" value="1"/>
</dbReference>
<evidence type="ECO:0000256" key="5">
    <source>
        <dbReference type="ARBA" id="ARBA00022741"/>
    </source>
</evidence>
<comment type="caution">
    <text evidence="14">The sequence shown here is derived from an EMBL/GenBank/DDBJ whole genome shotgun (WGS) entry which is preliminary data.</text>
</comment>
<organism evidence="14 15">
    <name type="scientific">Basidiobolus meristosporus CBS 931.73</name>
    <dbReference type="NCBI Taxonomy" id="1314790"/>
    <lineage>
        <taxon>Eukaryota</taxon>
        <taxon>Fungi</taxon>
        <taxon>Fungi incertae sedis</taxon>
        <taxon>Zoopagomycota</taxon>
        <taxon>Entomophthoromycotina</taxon>
        <taxon>Basidiobolomycetes</taxon>
        <taxon>Basidiobolales</taxon>
        <taxon>Basidiobolaceae</taxon>
        <taxon>Basidiobolus</taxon>
    </lineage>
</organism>
<dbReference type="GO" id="GO:0016308">
    <property type="term" value="F:1-phosphatidylinositol-4-phosphate 5-kinase activity"/>
    <property type="evidence" value="ECO:0007669"/>
    <property type="project" value="UniProtKB-EC"/>
</dbReference>
<accession>A0A1Y1XAU8</accession>
<name>A0A1Y1XAU8_9FUNG</name>
<dbReference type="EC" id="2.7.1.68" evidence="2"/>
<protein>
    <recommendedName>
        <fullName evidence="2">1-phosphatidylinositol-4-phosphate 5-kinase</fullName>
        <ecNumber evidence="2">2.7.1.68</ecNumber>
    </recommendedName>
    <alternativeName>
        <fullName evidence="10">1-phosphatidylinositol 4-phosphate kinase</fullName>
    </alternativeName>
    <alternativeName>
        <fullName evidence="8">Diphosphoinositide kinase</fullName>
    </alternativeName>
    <alternativeName>
        <fullName evidence="9">PIP5K</fullName>
    </alternativeName>
</protein>
<gene>
    <name evidence="14" type="ORF">K493DRAFT_326910</name>
</gene>
<evidence type="ECO:0000256" key="8">
    <source>
        <dbReference type="ARBA" id="ARBA00078403"/>
    </source>
</evidence>
<evidence type="ECO:0000259" key="13">
    <source>
        <dbReference type="PROSITE" id="PS51455"/>
    </source>
</evidence>
<keyword evidence="5 11" id="KW-0547">Nucleotide-binding</keyword>
<reference evidence="14 15" key="1">
    <citation type="submission" date="2016-07" db="EMBL/GenBank/DDBJ databases">
        <title>Pervasive Adenine N6-methylation of Active Genes in Fungi.</title>
        <authorList>
            <consortium name="DOE Joint Genome Institute"/>
            <person name="Mondo S.J."/>
            <person name="Dannebaum R.O."/>
            <person name="Kuo R.C."/>
            <person name="Labutti K."/>
            <person name="Haridas S."/>
            <person name="Kuo A."/>
            <person name="Salamov A."/>
            <person name="Ahrendt S.R."/>
            <person name="Lipzen A."/>
            <person name="Sullivan W."/>
            <person name="Andreopoulos W.B."/>
            <person name="Clum A."/>
            <person name="Lindquist E."/>
            <person name="Daum C."/>
            <person name="Ramamoorthy G.K."/>
            <person name="Gryganskyi A."/>
            <person name="Culley D."/>
            <person name="Magnuson J.K."/>
            <person name="James T.Y."/>
            <person name="O'Malley M.A."/>
            <person name="Stajich J.E."/>
            <person name="Spatafora J.W."/>
            <person name="Visel A."/>
            <person name="Grigoriev I.V."/>
        </authorList>
    </citation>
    <scope>NUCLEOTIDE SEQUENCE [LARGE SCALE GENOMIC DNA]</scope>
    <source>
        <strain evidence="14 15">CBS 931.73</strain>
    </source>
</reference>
<keyword evidence="15" id="KW-1185">Reference proteome</keyword>
<dbReference type="PANTHER" id="PTHR23086:SF8">
    <property type="entry name" value="PHOSPHATIDYLINOSITOL 5-PHOSPHATE 4-KINASE, ISOFORM A"/>
    <property type="match status" value="1"/>
</dbReference>
<evidence type="ECO:0000256" key="1">
    <source>
        <dbReference type="ARBA" id="ARBA00000444"/>
    </source>
</evidence>
<keyword evidence="7 11" id="KW-0067">ATP-binding</keyword>
<dbReference type="InterPro" id="IPR002498">
    <property type="entry name" value="PInositol-4-P-4/5-kinase_core"/>
</dbReference>